<sequence>VPGSIRGAGNQVHARAWRSRNCGWQTFAGEPHDQPLWKLRM</sequence>
<gene>
    <name evidence="1" type="ORF">AVDCRST_MAG42-2205</name>
</gene>
<proteinExistence type="predicted"/>
<dbReference type="AlphaFoldDB" id="A0A6J4IHA4"/>
<evidence type="ECO:0000313" key="1">
    <source>
        <dbReference type="EMBL" id="CAA9250481.1"/>
    </source>
</evidence>
<accession>A0A6J4IHA4</accession>
<organism evidence="1">
    <name type="scientific">uncultured Chthoniobacterales bacterium</name>
    <dbReference type="NCBI Taxonomy" id="1836801"/>
    <lineage>
        <taxon>Bacteria</taxon>
        <taxon>Pseudomonadati</taxon>
        <taxon>Verrucomicrobiota</taxon>
        <taxon>Spartobacteria</taxon>
        <taxon>Chthoniobacterales</taxon>
        <taxon>environmental samples</taxon>
    </lineage>
</organism>
<reference evidence="1" key="1">
    <citation type="submission" date="2020-02" db="EMBL/GenBank/DDBJ databases">
        <authorList>
            <person name="Meier V. D."/>
        </authorList>
    </citation>
    <scope>NUCLEOTIDE SEQUENCE</scope>
    <source>
        <strain evidence="1">AVDCRST_MAG42</strain>
    </source>
</reference>
<name>A0A6J4IHA4_9BACT</name>
<feature type="non-terminal residue" evidence="1">
    <location>
        <position position="41"/>
    </location>
</feature>
<feature type="non-terminal residue" evidence="1">
    <location>
        <position position="1"/>
    </location>
</feature>
<dbReference type="EMBL" id="CADCTA010000078">
    <property type="protein sequence ID" value="CAA9250481.1"/>
    <property type="molecule type" value="Genomic_DNA"/>
</dbReference>
<protein>
    <submittedName>
        <fullName evidence="1">Uncharacterized protein</fullName>
    </submittedName>
</protein>